<dbReference type="EMBL" id="RCHU02000015">
    <property type="protein sequence ID" value="KAL3570169.1"/>
    <property type="molecule type" value="Genomic_DNA"/>
</dbReference>
<protein>
    <submittedName>
        <fullName evidence="1">Uncharacterized protein</fullName>
    </submittedName>
</protein>
<evidence type="ECO:0000313" key="2">
    <source>
        <dbReference type="Proteomes" id="UP000309997"/>
    </source>
</evidence>
<sequence length="97" mass="10629">MQLRFDKVDSCLFRTDVISVISNRENEIIACCNKVKVYSVGCSWFRMKGVNCRGKSNVSPSVPVVILLRGAALFPSLVKVGCGLIGTLHDKVEGKLL</sequence>
<proteinExistence type="predicted"/>
<dbReference type="Proteomes" id="UP000309997">
    <property type="component" value="Unassembled WGS sequence"/>
</dbReference>
<comment type="caution">
    <text evidence="1">The sequence shown here is derived from an EMBL/GenBank/DDBJ whole genome shotgun (WGS) entry which is preliminary data.</text>
</comment>
<evidence type="ECO:0000313" key="1">
    <source>
        <dbReference type="EMBL" id="KAL3570169.1"/>
    </source>
</evidence>
<name>A0ACC4AVZ0_POPAL</name>
<gene>
    <name evidence="1" type="ORF">D5086_027418</name>
</gene>
<organism evidence="1 2">
    <name type="scientific">Populus alba</name>
    <name type="common">White poplar</name>
    <dbReference type="NCBI Taxonomy" id="43335"/>
    <lineage>
        <taxon>Eukaryota</taxon>
        <taxon>Viridiplantae</taxon>
        <taxon>Streptophyta</taxon>
        <taxon>Embryophyta</taxon>
        <taxon>Tracheophyta</taxon>
        <taxon>Spermatophyta</taxon>
        <taxon>Magnoliopsida</taxon>
        <taxon>eudicotyledons</taxon>
        <taxon>Gunneridae</taxon>
        <taxon>Pentapetalae</taxon>
        <taxon>rosids</taxon>
        <taxon>fabids</taxon>
        <taxon>Malpighiales</taxon>
        <taxon>Salicaceae</taxon>
        <taxon>Saliceae</taxon>
        <taxon>Populus</taxon>
    </lineage>
</organism>
<keyword evidence="2" id="KW-1185">Reference proteome</keyword>
<reference evidence="1 2" key="1">
    <citation type="journal article" date="2024" name="Plant Biotechnol. J.">
        <title>Genome and CRISPR/Cas9 system of a widespread forest tree (Populus alba) in the world.</title>
        <authorList>
            <person name="Liu Y.J."/>
            <person name="Jiang P.F."/>
            <person name="Han X.M."/>
            <person name="Li X.Y."/>
            <person name="Wang H.M."/>
            <person name="Wang Y.J."/>
            <person name="Wang X.X."/>
            <person name="Zeng Q.Y."/>
        </authorList>
    </citation>
    <scope>NUCLEOTIDE SEQUENCE [LARGE SCALE GENOMIC DNA]</scope>
    <source>
        <strain evidence="2">cv. PAL-ZL1</strain>
    </source>
</reference>
<accession>A0ACC4AVZ0</accession>